<dbReference type="PANTHER" id="PTHR30250">
    <property type="entry name" value="PST FAMILY PREDICTED COLANIC ACID TRANSPORTER"/>
    <property type="match status" value="1"/>
</dbReference>
<feature type="transmembrane region" description="Helical" evidence="6">
    <location>
        <begin position="381"/>
        <end position="398"/>
    </location>
</feature>
<sequence length="411" mass="39619">MTAATAVPPATRTGAVATLAVSLALIGANALAYGFTVLAARTLTPASYGELAALLGVLLVAVVPANGLQTAGALAMAGSRAGVGPRELHSAGLVTAAAVAALAALAAPLVGVLLHLPDPRTALWLAVLLVPHLVVGAHLGILQGTERFARLAAVTVAFTGAKTAGAVIGLLVAGTPAGALAGMTAGALAGALVGWLGCGAPRPGPGWRPPAVAGLSAAAALLGFVLLSGLDVLLARHWLSAGAAGEYAVGAIIVKVVFWLPQGVGVVLLPRLADPADRRRALLAALGVVGGLGAVLTLGTAAVGARALPLIGGAAYGSGIGGAAWVFAALGTLLALAQLLLYSGIAAADRVPGGAVWLAVGAETAAVAGLAAAGWLSPTTVAVAAAAVVAALVVTGLLRHARGTRRPGAGR</sequence>
<evidence type="ECO:0000256" key="4">
    <source>
        <dbReference type="ARBA" id="ARBA00022989"/>
    </source>
</evidence>
<dbReference type="Proteomes" id="UP001165283">
    <property type="component" value="Unassembled WGS sequence"/>
</dbReference>
<evidence type="ECO:0000256" key="2">
    <source>
        <dbReference type="ARBA" id="ARBA00022475"/>
    </source>
</evidence>
<feature type="transmembrane region" description="Helical" evidence="6">
    <location>
        <begin position="247"/>
        <end position="269"/>
    </location>
</feature>
<evidence type="ECO:0000313" key="7">
    <source>
        <dbReference type="EMBL" id="MCO1656171.1"/>
    </source>
</evidence>
<evidence type="ECO:0000313" key="8">
    <source>
        <dbReference type="Proteomes" id="UP001165283"/>
    </source>
</evidence>
<feature type="transmembrane region" description="Helical" evidence="6">
    <location>
        <begin position="179"/>
        <end position="200"/>
    </location>
</feature>
<evidence type="ECO:0000256" key="5">
    <source>
        <dbReference type="ARBA" id="ARBA00023136"/>
    </source>
</evidence>
<name>A0ABT0ZZM2_9PSEU</name>
<accession>A0ABT0ZZM2</accession>
<keyword evidence="2" id="KW-1003">Cell membrane</keyword>
<feature type="transmembrane region" description="Helical" evidence="6">
    <location>
        <begin position="354"/>
        <end position="375"/>
    </location>
</feature>
<feature type="transmembrane region" description="Helical" evidence="6">
    <location>
        <begin position="281"/>
        <end position="303"/>
    </location>
</feature>
<keyword evidence="4 6" id="KW-1133">Transmembrane helix</keyword>
<keyword evidence="8" id="KW-1185">Reference proteome</keyword>
<organism evidence="7 8">
    <name type="scientific">Pseudonocardia humida</name>
    <dbReference type="NCBI Taxonomy" id="2800819"/>
    <lineage>
        <taxon>Bacteria</taxon>
        <taxon>Bacillati</taxon>
        <taxon>Actinomycetota</taxon>
        <taxon>Actinomycetes</taxon>
        <taxon>Pseudonocardiales</taxon>
        <taxon>Pseudonocardiaceae</taxon>
        <taxon>Pseudonocardia</taxon>
    </lineage>
</organism>
<feature type="transmembrane region" description="Helical" evidence="6">
    <location>
        <begin position="54"/>
        <end position="78"/>
    </location>
</feature>
<dbReference type="InterPro" id="IPR050833">
    <property type="entry name" value="Poly_Biosynth_Transport"/>
</dbReference>
<comment type="caution">
    <text evidence="7">The sequence shown here is derived from an EMBL/GenBank/DDBJ whole genome shotgun (WGS) entry which is preliminary data.</text>
</comment>
<feature type="transmembrane region" description="Helical" evidence="6">
    <location>
        <begin position="323"/>
        <end position="342"/>
    </location>
</feature>
<keyword evidence="3 6" id="KW-0812">Transmembrane</keyword>
<dbReference type="RefSeq" id="WP_252438646.1">
    <property type="nucleotide sequence ID" value="NZ_JAGSOV010000033.1"/>
</dbReference>
<feature type="transmembrane region" description="Helical" evidence="6">
    <location>
        <begin position="122"/>
        <end position="141"/>
    </location>
</feature>
<dbReference type="PANTHER" id="PTHR30250:SF11">
    <property type="entry name" value="O-ANTIGEN TRANSPORTER-RELATED"/>
    <property type="match status" value="1"/>
</dbReference>
<dbReference type="EMBL" id="JAGSOV010000033">
    <property type="protein sequence ID" value="MCO1656171.1"/>
    <property type="molecule type" value="Genomic_DNA"/>
</dbReference>
<comment type="subcellular location">
    <subcellularLocation>
        <location evidence="1">Cell membrane</location>
        <topology evidence="1">Multi-pass membrane protein</topology>
    </subcellularLocation>
</comment>
<feature type="transmembrane region" description="Helical" evidence="6">
    <location>
        <begin position="212"/>
        <end position="235"/>
    </location>
</feature>
<feature type="transmembrane region" description="Helical" evidence="6">
    <location>
        <begin position="90"/>
        <end position="116"/>
    </location>
</feature>
<reference evidence="7" key="1">
    <citation type="submission" date="2021-04" db="EMBL/GenBank/DDBJ databases">
        <title>Pseudonocardia sp. nov., isolated from sandy soil of mangrove forest.</title>
        <authorList>
            <person name="Zan Z."/>
            <person name="Huang R."/>
            <person name="Liu W."/>
        </authorList>
    </citation>
    <scope>NUCLEOTIDE SEQUENCE</scope>
    <source>
        <strain evidence="7">S2-4</strain>
    </source>
</reference>
<evidence type="ECO:0000256" key="6">
    <source>
        <dbReference type="SAM" id="Phobius"/>
    </source>
</evidence>
<evidence type="ECO:0000256" key="1">
    <source>
        <dbReference type="ARBA" id="ARBA00004651"/>
    </source>
</evidence>
<protein>
    <submittedName>
        <fullName evidence="7">Polysaccharide biosynthesis protein</fullName>
    </submittedName>
</protein>
<evidence type="ECO:0000256" key="3">
    <source>
        <dbReference type="ARBA" id="ARBA00022692"/>
    </source>
</evidence>
<feature type="transmembrane region" description="Helical" evidence="6">
    <location>
        <begin position="148"/>
        <end position="173"/>
    </location>
</feature>
<gene>
    <name evidence="7" type="ORF">KDL28_14015</name>
</gene>
<proteinExistence type="predicted"/>
<keyword evidence="5 6" id="KW-0472">Membrane</keyword>